<accession>D4QDA4</accession>
<geneLocation type="mitochondrion" evidence="1"/>
<protein>
    <submittedName>
        <fullName evidence="1">Uncharacterized protein</fullName>
    </submittedName>
</protein>
<dbReference type="AlphaFoldDB" id="D4QDA4"/>
<sequence length="95" mass="10448">MGLAWCRGTKPRMIGTHITRFLKQPLALPGGCLAGVREDSEQPSNCGNWGTLCRHESDVIPDRNTGTKVFVKVFGIQQCWMSGTERSGTERVLGN</sequence>
<dbReference type="EMBL" id="AB523794">
    <property type="protein sequence ID" value="BAI94520.1"/>
    <property type="molecule type" value="Genomic_DNA"/>
</dbReference>
<name>D4QDA4_ORYRU</name>
<geneLocation type="plasmid" evidence="1">
    <name>plasmid-like B1 like</name>
</geneLocation>
<keyword evidence="1" id="KW-0496">Mitochondrion</keyword>
<reference evidence="1" key="1">
    <citation type="submission" date="2009-09" db="EMBL/GenBank/DDBJ databases">
        <title>Oryza sativa mitochondrial plasmid-like sequences from cytoplasmic male sterile lines.</title>
        <authorList>
            <person name="Fujii S."/>
            <person name="Toriyama K."/>
        </authorList>
    </citation>
    <scope>NUCLEOTIDE SEQUENCE</scope>
    <source>
        <strain evidence="1">W1</strain>
        <plasmid evidence="1">plasmid-like B1 like</plasmid>
    </source>
</reference>
<proteinExistence type="predicted"/>
<keyword evidence="1" id="KW-0614">Plasmid</keyword>
<organism evidence="1">
    <name type="scientific">Oryza rufipogon</name>
    <name type="common">Brownbeard rice</name>
    <name type="synonym">Asian wild rice</name>
    <dbReference type="NCBI Taxonomy" id="4529"/>
    <lineage>
        <taxon>Eukaryota</taxon>
        <taxon>Viridiplantae</taxon>
        <taxon>Streptophyta</taxon>
        <taxon>Embryophyta</taxon>
        <taxon>Tracheophyta</taxon>
        <taxon>Spermatophyta</taxon>
        <taxon>Magnoliopsida</taxon>
        <taxon>Liliopsida</taxon>
        <taxon>Poales</taxon>
        <taxon>Poaceae</taxon>
        <taxon>BOP clade</taxon>
        <taxon>Oryzoideae</taxon>
        <taxon>Oryzeae</taxon>
        <taxon>Oryzinae</taxon>
        <taxon>Oryza</taxon>
    </lineage>
</organism>
<evidence type="ECO:0000313" key="1">
    <source>
        <dbReference type="EMBL" id="BAI94520.1"/>
    </source>
</evidence>